<evidence type="ECO:0000256" key="1">
    <source>
        <dbReference type="SAM" id="Phobius"/>
    </source>
</evidence>
<dbReference type="AlphaFoldDB" id="A0AAV7HR09"/>
<reference evidence="2 3" key="1">
    <citation type="journal article" date="2021" name="Hortic Res">
        <title>Chromosome-scale assembly of the Dendrobium chrysotoxum genome enhances the understanding of orchid evolution.</title>
        <authorList>
            <person name="Zhang Y."/>
            <person name="Zhang G.Q."/>
            <person name="Zhang D."/>
            <person name="Liu X.D."/>
            <person name="Xu X.Y."/>
            <person name="Sun W.H."/>
            <person name="Yu X."/>
            <person name="Zhu X."/>
            <person name="Wang Z.W."/>
            <person name="Zhao X."/>
            <person name="Zhong W.Y."/>
            <person name="Chen H."/>
            <person name="Yin W.L."/>
            <person name="Huang T."/>
            <person name="Niu S.C."/>
            <person name="Liu Z.J."/>
        </authorList>
    </citation>
    <scope>NUCLEOTIDE SEQUENCE [LARGE SCALE GENOMIC DNA]</scope>
    <source>
        <strain evidence="2">Lindl</strain>
    </source>
</reference>
<evidence type="ECO:0000313" key="3">
    <source>
        <dbReference type="Proteomes" id="UP000775213"/>
    </source>
</evidence>
<keyword evidence="1" id="KW-0812">Transmembrane</keyword>
<comment type="caution">
    <text evidence="2">The sequence shown here is derived from an EMBL/GenBank/DDBJ whole genome shotgun (WGS) entry which is preliminary data.</text>
</comment>
<dbReference type="EMBL" id="JAGFBR010000001">
    <property type="protein sequence ID" value="KAH0470518.1"/>
    <property type="molecule type" value="Genomic_DNA"/>
</dbReference>
<organism evidence="2 3">
    <name type="scientific">Dendrobium chrysotoxum</name>
    <name type="common">Orchid</name>
    <dbReference type="NCBI Taxonomy" id="161865"/>
    <lineage>
        <taxon>Eukaryota</taxon>
        <taxon>Viridiplantae</taxon>
        <taxon>Streptophyta</taxon>
        <taxon>Embryophyta</taxon>
        <taxon>Tracheophyta</taxon>
        <taxon>Spermatophyta</taxon>
        <taxon>Magnoliopsida</taxon>
        <taxon>Liliopsida</taxon>
        <taxon>Asparagales</taxon>
        <taxon>Orchidaceae</taxon>
        <taxon>Epidendroideae</taxon>
        <taxon>Malaxideae</taxon>
        <taxon>Dendrobiinae</taxon>
        <taxon>Dendrobium</taxon>
    </lineage>
</organism>
<keyword evidence="1" id="KW-1133">Transmembrane helix</keyword>
<evidence type="ECO:0000313" key="2">
    <source>
        <dbReference type="EMBL" id="KAH0470518.1"/>
    </source>
</evidence>
<gene>
    <name evidence="2" type="ORF">IEQ34_000241</name>
</gene>
<keyword evidence="1" id="KW-0472">Membrane</keyword>
<keyword evidence="3" id="KW-1185">Reference proteome</keyword>
<proteinExistence type="predicted"/>
<feature type="transmembrane region" description="Helical" evidence="1">
    <location>
        <begin position="24"/>
        <end position="45"/>
    </location>
</feature>
<dbReference type="Proteomes" id="UP000775213">
    <property type="component" value="Unassembled WGS sequence"/>
</dbReference>
<sequence length="63" mass="7425">MEEGPIPYYLQVRLTFFIGSKGYYYAYMMPWWVPISMGVVGNNLYKPRDDPRLALEMDRVTAI</sequence>
<accession>A0AAV7HR09</accession>
<name>A0AAV7HR09_DENCH</name>
<protein>
    <submittedName>
        <fullName evidence="2">Uncharacterized protein</fullName>
    </submittedName>
</protein>